<comment type="subcellular location">
    <subcellularLocation>
        <location evidence="1">Peroxisome</location>
    </subcellularLocation>
</comment>
<dbReference type="Pfam" id="PF13193">
    <property type="entry name" value="AMP-binding_C"/>
    <property type="match status" value="1"/>
</dbReference>
<dbReference type="Gene3D" id="3.40.50.12780">
    <property type="entry name" value="N-terminal domain of ligase-like"/>
    <property type="match status" value="1"/>
</dbReference>
<evidence type="ECO:0000256" key="2">
    <source>
        <dbReference type="ARBA" id="ARBA00006432"/>
    </source>
</evidence>
<dbReference type="InterPro" id="IPR025110">
    <property type="entry name" value="AMP-bd_C"/>
</dbReference>
<feature type="domain" description="AMP-dependent synthetase/ligase" evidence="5">
    <location>
        <begin position="25"/>
        <end position="399"/>
    </location>
</feature>
<gene>
    <name evidence="8" type="primary">LOC113790268</name>
</gene>
<evidence type="ECO:0000256" key="1">
    <source>
        <dbReference type="ARBA" id="ARBA00004275"/>
    </source>
</evidence>
<dbReference type="Proteomes" id="UP000515146">
    <property type="component" value="Unplaced"/>
</dbReference>
<protein>
    <submittedName>
        <fullName evidence="8">4-coumarate--CoA ligase 2-like</fullName>
    </submittedName>
</protein>
<reference evidence="8" key="1">
    <citation type="submission" date="2025-08" db="UniProtKB">
        <authorList>
            <consortium name="RefSeq"/>
        </authorList>
    </citation>
    <scope>IDENTIFICATION</scope>
    <source>
        <strain evidence="8">Airmid</strain>
    </source>
</reference>
<keyword evidence="3" id="KW-0436">Ligase</keyword>
<dbReference type="GO" id="GO:0005777">
    <property type="term" value="C:peroxisome"/>
    <property type="evidence" value="ECO:0007669"/>
    <property type="project" value="UniProtKB-SubCell"/>
</dbReference>
<organism evidence="7 8">
    <name type="scientific">Dermatophagoides pteronyssinus</name>
    <name type="common">European house dust mite</name>
    <dbReference type="NCBI Taxonomy" id="6956"/>
    <lineage>
        <taxon>Eukaryota</taxon>
        <taxon>Metazoa</taxon>
        <taxon>Ecdysozoa</taxon>
        <taxon>Arthropoda</taxon>
        <taxon>Chelicerata</taxon>
        <taxon>Arachnida</taxon>
        <taxon>Acari</taxon>
        <taxon>Acariformes</taxon>
        <taxon>Sarcoptiformes</taxon>
        <taxon>Astigmata</taxon>
        <taxon>Psoroptidia</taxon>
        <taxon>Analgoidea</taxon>
        <taxon>Pyroglyphidae</taxon>
        <taxon>Dermatophagoidinae</taxon>
        <taxon>Dermatophagoides</taxon>
    </lineage>
</organism>
<comment type="similarity">
    <text evidence="2">Belongs to the ATP-dependent AMP-binding enzyme family.</text>
</comment>
<keyword evidence="4" id="KW-0576">Peroxisome</keyword>
<dbReference type="PROSITE" id="PS00455">
    <property type="entry name" value="AMP_BINDING"/>
    <property type="match status" value="1"/>
</dbReference>
<dbReference type="OMA" id="MNTHANV"/>
<evidence type="ECO:0000259" key="6">
    <source>
        <dbReference type="Pfam" id="PF13193"/>
    </source>
</evidence>
<dbReference type="InterPro" id="IPR020845">
    <property type="entry name" value="AMP-binding_CS"/>
</dbReference>
<accession>A0A6P6XQN7</accession>
<keyword evidence="7" id="KW-1185">Reference proteome</keyword>
<dbReference type="AlphaFoldDB" id="A0A6P6XQN7"/>
<dbReference type="PANTHER" id="PTHR24096:SF149">
    <property type="entry name" value="AMP-BINDING DOMAIN-CONTAINING PROTEIN-RELATED"/>
    <property type="match status" value="1"/>
</dbReference>
<evidence type="ECO:0000256" key="3">
    <source>
        <dbReference type="ARBA" id="ARBA00022598"/>
    </source>
</evidence>
<evidence type="ECO:0000313" key="7">
    <source>
        <dbReference type="Proteomes" id="UP000515146"/>
    </source>
</evidence>
<dbReference type="InterPro" id="IPR045851">
    <property type="entry name" value="AMP-bd_C_sf"/>
</dbReference>
<dbReference type="OrthoDB" id="2962993at2759"/>
<dbReference type="InterPro" id="IPR042099">
    <property type="entry name" value="ANL_N_sf"/>
</dbReference>
<dbReference type="Gene3D" id="3.30.300.30">
    <property type="match status" value="1"/>
</dbReference>
<dbReference type="FunCoup" id="A0A6P6XQN7">
    <property type="interactions" value="319"/>
</dbReference>
<dbReference type="KEGG" id="dpte:113790268"/>
<sequence length="545" mass="61253">MCESIDKNLTTIGKYLFDNGQINEQLRDEIFLIEAKTGKQLKYGELEDNAHSLAMAMLTDFEFKSNDICSIMTESCLEYAIIISACLLLNVPYTSITPASGPFGLGEQLDQTKAKCLFISNENYSKLEQVYRQSNRQHLRNHVKIVVIDDDESIDNEHGLQKITFDKLISKFKNQKISSIPYYGNDQSSIDDLVTIIFTSGSTGQPKGACHTNRSMLTNAIEMKSNESLIKYCHQTILLTFPLGHVSGNCILFLALISKTPVVLLNYSDIEQIFNVIEKYQCVQIFGSANIVNILAKNDLTNSSNISSVKMVLTAGCKLPTSTAEILTKNHGIEILDAYGCTECLFVSIGIKSNNVGKPLPSFELKLIDIVTKNELAKNSSEQTGEICLRGPCRFREYYGKPDETKMAIDNDGWFHTGDVGFIDNDGCLHITDRIKEMIKYKSWSVFPAEIESFFMQHNDVTGVVVVGVKHKEYYEVPRAYISVKSESSITVEQLQQYANDNLGYQKQLLGGIIILDRLNYNQMGKIDRRFYKDLCSNEILDIVG</sequence>
<evidence type="ECO:0000259" key="5">
    <source>
        <dbReference type="Pfam" id="PF00501"/>
    </source>
</evidence>
<feature type="domain" description="AMP-binding enzyme C-terminal" evidence="6">
    <location>
        <begin position="450"/>
        <end position="526"/>
    </location>
</feature>
<dbReference type="SUPFAM" id="SSF56801">
    <property type="entry name" value="Acetyl-CoA synthetase-like"/>
    <property type="match status" value="1"/>
</dbReference>
<dbReference type="Pfam" id="PF00501">
    <property type="entry name" value="AMP-binding"/>
    <property type="match status" value="1"/>
</dbReference>
<dbReference type="InParanoid" id="A0A6P6XQN7"/>
<evidence type="ECO:0000313" key="8">
    <source>
        <dbReference type="RefSeq" id="XP_027195710.1"/>
    </source>
</evidence>
<dbReference type="PANTHER" id="PTHR24096">
    <property type="entry name" value="LONG-CHAIN-FATTY-ACID--COA LIGASE"/>
    <property type="match status" value="1"/>
</dbReference>
<name>A0A6P6XQN7_DERPT</name>
<dbReference type="RefSeq" id="XP_027195710.1">
    <property type="nucleotide sequence ID" value="XM_027339909.1"/>
</dbReference>
<dbReference type="GO" id="GO:0016405">
    <property type="term" value="F:CoA-ligase activity"/>
    <property type="evidence" value="ECO:0007669"/>
    <property type="project" value="TreeGrafter"/>
</dbReference>
<evidence type="ECO:0000256" key="4">
    <source>
        <dbReference type="ARBA" id="ARBA00023140"/>
    </source>
</evidence>
<dbReference type="InterPro" id="IPR000873">
    <property type="entry name" value="AMP-dep_synth/lig_dom"/>
</dbReference>
<proteinExistence type="inferred from homology"/>